<dbReference type="Gene3D" id="3.30.1360.120">
    <property type="entry name" value="Probable tRNA modification gtpase trme, domain 1"/>
    <property type="match status" value="1"/>
</dbReference>
<dbReference type="Pfam" id="PF04268">
    <property type="entry name" value="SoxG"/>
    <property type="match status" value="1"/>
</dbReference>
<dbReference type="RefSeq" id="WP_128626289.1">
    <property type="nucleotide sequence ID" value="NZ_RKST01000006.1"/>
</dbReference>
<dbReference type="EMBL" id="RKST01000006">
    <property type="protein sequence ID" value="RUM98436.1"/>
    <property type="molecule type" value="Genomic_DNA"/>
</dbReference>
<dbReference type="OrthoDB" id="9814782at2"/>
<organism evidence="1 2">
    <name type="scientific">Borborobacter arsenicus</name>
    <dbReference type="NCBI Taxonomy" id="1851146"/>
    <lineage>
        <taxon>Bacteria</taxon>
        <taxon>Pseudomonadati</taxon>
        <taxon>Pseudomonadota</taxon>
        <taxon>Alphaproteobacteria</taxon>
        <taxon>Hyphomicrobiales</taxon>
        <taxon>Phyllobacteriaceae</taxon>
        <taxon>Borborobacter</taxon>
    </lineage>
</organism>
<protein>
    <submittedName>
        <fullName evidence="1">Sarcosine oxidase</fullName>
    </submittedName>
</protein>
<proteinExistence type="predicted"/>
<dbReference type="Gene3D" id="3.30.70.1520">
    <property type="entry name" value="Heterotetrameric sarcosine oxidase"/>
    <property type="match status" value="1"/>
</dbReference>
<sequence>MLQEYRRLEGSRIAAPDSALAIAMADDCTRFSLRIAEEGIAQAGKAFGVALPKQIGGMTAAGGRLALCLGPDEWQLMAPLDERDALEAAFAALYAKVPHSLVDISHREVGIVVEGRDAALALRSACPLDLDEMAVGSATRTIFDKAQIVLIRQGQDSFRIEVWQSFADHVWGILQAAGREIALEI</sequence>
<dbReference type="InterPro" id="IPR027266">
    <property type="entry name" value="TrmE/GcvT-like"/>
</dbReference>
<comment type="caution">
    <text evidence="1">The sequence shown here is derived from an EMBL/GenBank/DDBJ whole genome shotgun (WGS) entry which is preliminary data.</text>
</comment>
<dbReference type="AlphaFoldDB" id="A0A432V8G5"/>
<dbReference type="SUPFAM" id="SSF103025">
    <property type="entry name" value="Folate-binding domain"/>
    <property type="match status" value="1"/>
</dbReference>
<reference evidence="1 2" key="1">
    <citation type="submission" date="2018-11" db="EMBL/GenBank/DDBJ databases">
        <title>Pseudaminobacter arsenicus sp. nov., an arsenic-resistant bacterium isolated from arsenic-rich aquifers.</title>
        <authorList>
            <person name="Mu Y."/>
        </authorList>
    </citation>
    <scope>NUCLEOTIDE SEQUENCE [LARGE SCALE GENOMIC DNA]</scope>
    <source>
        <strain evidence="1 2">CB3</strain>
    </source>
</reference>
<gene>
    <name evidence="1" type="ORF">EET67_07315</name>
</gene>
<keyword evidence="2" id="KW-1185">Reference proteome</keyword>
<dbReference type="InterPro" id="IPR007375">
    <property type="entry name" value="SoxG"/>
</dbReference>
<accession>A0A432V8G5</accession>
<dbReference type="Proteomes" id="UP000281647">
    <property type="component" value="Unassembled WGS sequence"/>
</dbReference>
<evidence type="ECO:0000313" key="1">
    <source>
        <dbReference type="EMBL" id="RUM98436.1"/>
    </source>
</evidence>
<name>A0A432V8G5_9HYPH</name>
<evidence type="ECO:0000313" key="2">
    <source>
        <dbReference type="Proteomes" id="UP000281647"/>
    </source>
</evidence>